<dbReference type="InterPro" id="IPR050056">
    <property type="entry name" value="Hemoglobin_oxygen_transport"/>
</dbReference>
<dbReference type="GO" id="GO:0005833">
    <property type="term" value="C:hemoglobin complex"/>
    <property type="evidence" value="ECO:0007669"/>
    <property type="project" value="InterPro"/>
</dbReference>
<dbReference type="Proteomes" id="UP000693946">
    <property type="component" value="Linkage Group LG18"/>
</dbReference>
<keyword evidence="6" id="KW-0408">Iron</keyword>
<dbReference type="GO" id="GO:0004601">
    <property type="term" value="F:peroxidase activity"/>
    <property type="evidence" value="ECO:0007669"/>
    <property type="project" value="TreeGrafter"/>
</dbReference>
<dbReference type="FunFam" id="1.10.490.10:FF:000002">
    <property type="entry name" value="Hemoglobin subunit alpha"/>
    <property type="match status" value="1"/>
</dbReference>
<organism evidence="9 10">
    <name type="scientific">Solea senegalensis</name>
    <name type="common">Senegalese sole</name>
    <dbReference type="NCBI Taxonomy" id="28829"/>
    <lineage>
        <taxon>Eukaryota</taxon>
        <taxon>Metazoa</taxon>
        <taxon>Chordata</taxon>
        <taxon>Craniata</taxon>
        <taxon>Vertebrata</taxon>
        <taxon>Euteleostomi</taxon>
        <taxon>Actinopterygii</taxon>
        <taxon>Neopterygii</taxon>
        <taxon>Teleostei</taxon>
        <taxon>Neoteleostei</taxon>
        <taxon>Acanthomorphata</taxon>
        <taxon>Carangaria</taxon>
        <taxon>Pleuronectiformes</taxon>
        <taxon>Pleuronectoidei</taxon>
        <taxon>Soleidae</taxon>
        <taxon>Solea</taxon>
    </lineage>
</organism>
<dbReference type="AlphaFoldDB" id="A0AAV6RR67"/>
<dbReference type="EMBL" id="JAGKHQ010000010">
    <property type="protein sequence ID" value="KAG7507449.1"/>
    <property type="molecule type" value="Genomic_DNA"/>
</dbReference>
<keyword evidence="4 7" id="KW-0561">Oxygen transport</keyword>
<dbReference type="PANTHER" id="PTHR11442:SF41">
    <property type="entry name" value="HEMOGLOBIN SUBUNIT ZETA"/>
    <property type="match status" value="1"/>
</dbReference>
<evidence type="ECO:0000256" key="2">
    <source>
        <dbReference type="ARBA" id="ARBA00022448"/>
    </source>
</evidence>
<evidence type="ECO:0000259" key="8">
    <source>
        <dbReference type="PROSITE" id="PS01033"/>
    </source>
</evidence>
<dbReference type="GO" id="GO:0031720">
    <property type="term" value="F:haptoglobin binding"/>
    <property type="evidence" value="ECO:0007669"/>
    <property type="project" value="TreeGrafter"/>
</dbReference>
<dbReference type="GO" id="GO:0005344">
    <property type="term" value="F:oxygen carrier activity"/>
    <property type="evidence" value="ECO:0007669"/>
    <property type="project" value="UniProtKB-KW"/>
</dbReference>
<dbReference type="GO" id="GO:0072562">
    <property type="term" value="C:blood microparticle"/>
    <property type="evidence" value="ECO:0007669"/>
    <property type="project" value="TreeGrafter"/>
</dbReference>
<evidence type="ECO:0000256" key="3">
    <source>
        <dbReference type="ARBA" id="ARBA00022617"/>
    </source>
</evidence>
<feature type="domain" description="Globin" evidence="8">
    <location>
        <begin position="2"/>
        <end position="143"/>
    </location>
</feature>
<accession>A0AAV6RR67</accession>
<sequence length="143" mass="16130">MSLTDNDIATVKAIWPKIAKVANEVGPESLARMLCIYPQTKIYFSHWSDLSIQSTKVKEHGVVIMKGLSLAVEKINDMANGLQDLSQKHAFQMRVDPANFRLLSQCIHVVLAKRFKAEYTPEVHLAMDKFLSNVALAIAEKYR</sequence>
<evidence type="ECO:0000313" key="9">
    <source>
        <dbReference type="EMBL" id="KAG7507449.1"/>
    </source>
</evidence>
<evidence type="ECO:0000256" key="4">
    <source>
        <dbReference type="ARBA" id="ARBA00022621"/>
    </source>
</evidence>
<gene>
    <name evidence="9" type="ORF">JOB18_034742</name>
</gene>
<protein>
    <submittedName>
        <fullName evidence="9">Hemoglobin subunit alpha-1-like</fullName>
    </submittedName>
</protein>
<dbReference type="PROSITE" id="PS01033">
    <property type="entry name" value="GLOBIN"/>
    <property type="match status" value="1"/>
</dbReference>
<comment type="similarity">
    <text evidence="1 7">Belongs to the globin family.</text>
</comment>
<evidence type="ECO:0000256" key="7">
    <source>
        <dbReference type="RuleBase" id="RU000356"/>
    </source>
</evidence>
<proteinExistence type="inferred from homology"/>
<dbReference type="Pfam" id="PF00042">
    <property type="entry name" value="Globin"/>
    <property type="match status" value="1"/>
</dbReference>
<dbReference type="GO" id="GO:0019825">
    <property type="term" value="F:oxygen binding"/>
    <property type="evidence" value="ECO:0007669"/>
    <property type="project" value="TreeGrafter"/>
</dbReference>
<dbReference type="GO" id="GO:0042744">
    <property type="term" value="P:hydrogen peroxide catabolic process"/>
    <property type="evidence" value="ECO:0007669"/>
    <property type="project" value="TreeGrafter"/>
</dbReference>
<dbReference type="CDD" id="cd08927">
    <property type="entry name" value="Hb-alpha-like"/>
    <property type="match status" value="1"/>
</dbReference>
<comment type="caution">
    <text evidence="9">The sequence shown here is derived from an EMBL/GenBank/DDBJ whole genome shotgun (WGS) entry which is preliminary data.</text>
</comment>
<keyword evidence="5" id="KW-0479">Metal-binding</keyword>
<dbReference type="InterPro" id="IPR002338">
    <property type="entry name" value="Hemoglobin_a-typ"/>
</dbReference>
<keyword evidence="10" id="KW-1185">Reference proteome</keyword>
<dbReference type="GO" id="GO:0043177">
    <property type="term" value="F:organic acid binding"/>
    <property type="evidence" value="ECO:0007669"/>
    <property type="project" value="TreeGrafter"/>
</dbReference>
<keyword evidence="3 7" id="KW-0349">Heme</keyword>
<dbReference type="GO" id="GO:0020037">
    <property type="term" value="F:heme binding"/>
    <property type="evidence" value="ECO:0007669"/>
    <property type="project" value="InterPro"/>
</dbReference>
<evidence type="ECO:0000313" key="10">
    <source>
        <dbReference type="Proteomes" id="UP000693946"/>
    </source>
</evidence>
<evidence type="ECO:0000256" key="1">
    <source>
        <dbReference type="ARBA" id="ARBA00008705"/>
    </source>
</evidence>
<name>A0AAV6RR67_SOLSE</name>
<reference evidence="9 10" key="1">
    <citation type="journal article" date="2021" name="Sci. Rep.">
        <title>Chromosome anchoring in Senegalese sole (Solea senegalensis) reveals sex-associated markers and genome rearrangements in flatfish.</title>
        <authorList>
            <person name="Guerrero-Cozar I."/>
            <person name="Gomez-Garrido J."/>
            <person name="Berbel C."/>
            <person name="Martinez-Blanch J.F."/>
            <person name="Alioto T."/>
            <person name="Claros M.G."/>
            <person name="Gagnaire P.A."/>
            <person name="Manchado M."/>
        </authorList>
    </citation>
    <scope>NUCLEOTIDE SEQUENCE [LARGE SCALE GENOMIC DNA]</scope>
    <source>
        <strain evidence="9">Sse05_10M</strain>
    </source>
</reference>
<dbReference type="GO" id="GO:0046872">
    <property type="term" value="F:metal ion binding"/>
    <property type="evidence" value="ECO:0007669"/>
    <property type="project" value="UniProtKB-KW"/>
</dbReference>
<evidence type="ECO:0000256" key="6">
    <source>
        <dbReference type="ARBA" id="ARBA00023004"/>
    </source>
</evidence>
<evidence type="ECO:0000256" key="5">
    <source>
        <dbReference type="ARBA" id="ARBA00022723"/>
    </source>
</evidence>
<keyword evidence="2 7" id="KW-0813">Transport</keyword>
<dbReference type="InterPro" id="IPR000971">
    <property type="entry name" value="Globin"/>
</dbReference>
<dbReference type="GO" id="GO:0031838">
    <property type="term" value="C:haptoglobin-hemoglobin complex"/>
    <property type="evidence" value="ECO:0007669"/>
    <property type="project" value="TreeGrafter"/>
</dbReference>
<dbReference type="PANTHER" id="PTHR11442">
    <property type="entry name" value="HEMOGLOBIN FAMILY MEMBER"/>
    <property type="match status" value="1"/>
</dbReference>